<dbReference type="EMBL" id="LWCA01000820">
    <property type="protein sequence ID" value="OAF66818.1"/>
    <property type="molecule type" value="Genomic_DNA"/>
</dbReference>
<proteinExistence type="predicted"/>
<keyword evidence="2" id="KW-1185">Reference proteome</keyword>
<dbReference type="OrthoDB" id="8196265at2759"/>
<dbReference type="Proteomes" id="UP000078046">
    <property type="component" value="Unassembled WGS sequence"/>
</dbReference>
<protein>
    <submittedName>
        <fullName evidence="1">Uncharacterized protein</fullName>
    </submittedName>
</protein>
<comment type="caution">
    <text evidence="1">The sequence shown here is derived from an EMBL/GenBank/DDBJ whole genome shotgun (WGS) entry which is preliminary data.</text>
</comment>
<organism evidence="1 2">
    <name type="scientific">Intoshia linei</name>
    <dbReference type="NCBI Taxonomy" id="1819745"/>
    <lineage>
        <taxon>Eukaryota</taxon>
        <taxon>Metazoa</taxon>
        <taxon>Spiralia</taxon>
        <taxon>Lophotrochozoa</taxon>
        <taxon>Mesozoa</taxon>
        <taxon>Orthonectida</taxon>
        <taxon>Rhopaluridae</taxon>
        <taxon>Intoshia</taxon>
    </lineage>
</organism>
<dbReference type="AlphaFoldDB" id="A0A177AXS6"/>
<gene>
    <name evidence="1" type="ORF">A3Q56_05436</name>
</gene>
<evidence type="ECO:0000313" key="2">
    <source>
        <dbReference type="Proteomes" id="UP000078046"/>
    </source>
</evidence>
<name>A0A177AXS6_9BILA</name>
<accession>A0A177AXS6</accession>
<sequence length="66" mass="7651">MINDIIQSLKDTLFGCRSIAEKRSIIEFGRPTPPLITTANTRNFQMKLYEKIDWLCESIPLALFTF</sequence>
<evidence type="ECO:0000313" key="1">
    <source>
        <dbReference type="EMBL" id="OAF66818.1"/>
    </source>
</evidence>
<reference evidence="1 2" key="1">
    <citation type="submission" date="2016-04" db="EMBL/GenBank/DDBJ databases">
        <title>The genome of Intoshia linei affirms orthonectids as highly simplified spiralians.</title>
        <authorList>
            <person name="Mikhailov K.V."/>
            <person name="Slusarev G.S."/>
            <person name="Nikitin M.A."/>
            <person name="Logacheva M.D."/>
            <person name="Penin A."/>
            <person name="Aleoshin V."/>
            <person name="Panchin Y.V."/>
        </authorList>
    </citation>
    <scope>NUCLEOTIDE SEQUENCE [LARGE SCALE GENOMIC DNA]</scope>
    <source>
        <strain evidence="1">Intl2013</strain>
        <tissue evidence="1">Whole animal</tissue>
    </source>
</reference>